<dbReference type="InterPro" id="IPR013216">
    <property type="entry name" value="Methyltransf_11"/>
</dbReference>
<keyword evidence="2" id="KW-0808">Transferase</keyword>
<reference evidence="2 3" key="1">
    <citation type="submission" date="2020-08" db="EMBL/GenBank/DDBJ databases">
        <title>Sequencing the genomes of 1000 actinobacteria strains.</title>
        <authorList>
            <person name="Klenk H.-P."/>
        </authorList>
    </citation>
    <scope>NUCLEOTIDE SEQUENCE [LARGE SCALE GENOMIC DNA]</scope>
    <source>
        <strain evidence="2 3">DSM 43149</strain>
    </source>
</reference>
<protein>
    <submittedName>
        <fullName evidence="2">SAM-dependent methyltransferase</fullName>
    </submittedName>
</protein>
<feature type="domain" description="Methyltransferase type 11" evidence="1">
    <location>
        <begin position="40"/>
        <end position="128"/>
    </location>
</feature>
<dbReference type="InterPro" id="IPR050508">
    <property type="entry name" value="Methyltransf_Superfamily"/>
</dbReference>
<dbReference type="Gene3D" id="3.40.50.150">
    <property type="entry name" value="Vaccinia Virus protein VP39"/>
    <property type="match status" value="1"/>
</dbReference>
<evidence type="ECO:0000259" key="1">
    <source>
        <dbReference type="Pfam" id="PF08241"/>
    </source>
</evidence>
<dbReference type="SUPFAM" id="SSF53335">
    <property type="entry name" value="S-adenosyl-L-methionine-dependent methyltransferases"/>
    <property type="match status" value="1"/>
</dbReference>
<dbReference type="Proteomes" id="UP000578112">
    <property type="component" value="Unassembled WGS sequence"/>
</dbReference>
<keyword evidence="2" id="KW-0489">Methyltransferase</keyword>
<dbReference type="CDD" id="cd02440">
    <property type="entry name" value="AdoMet_MTases"/>
    <property type="match status" value="1"/>
</dbReference>
<name>A0A7W7HYI7_9ACTN</name>
<evidence type="ECO:0000313" key="3">
    <source>
        <dbReference type="Proteomes" id="UP000578112"/>
    </source>
</evidence>
<gene>
    <name evidence="2" type="ORF">BJ971_003693</name>
</gene>
<dbReference type="Pfam" id="PF08241">
    <property type="entry name" value="Methyltransf_11"/>
    <property type="match status" value="1"/>
</dbReference>
<proteinExistence type="predicted"/>
<evidence type="ECO:0000313" key="2">
    <source>
        <dbReference type="EMBL" id="MBB4763137.1"/>
    </source>
</evidence>
<keyword evidence="3" id="KW-1185">Reference proteome</keyword>
<dbReference type="GO" id="GO:0008757">
    <property type="term" value="F:S-adenosylmethionine-dependent methyltransferase activity"/>
    <property type="evidence" value="ECO:0007669"/>
    <property type="project" value="InterPro"/>
</dbReference>
<dbReference type="InterPro" id="IPR029063">
    <property type="entry name" value="SAM-dependent_MTases_sf"/>
</dbReference>
<comment type="caution">
    <text evidence="2">The sequence shown here is derived from an EMBL/GenBank/DDBJ whole genome shotgun (WGS) entry which is preliminary data.</text>
</comment>
<dbReference type="PANTHER" id="PTHR42912">
    <property type="entry name" value="METHYLTRANSFERASE"/>
    <property type="match status" value="1"/>
</dbReference>
<dbReference type="PANTHER" id="PTHR42912:SF93">
    <property type="entry name" value="N6-ADENOSINE-METHYLTRANSFERASE TMT1A"/>
    <property type="match status" value="1"/>
</dbReference>
<dbReference type="RefSeq" id="WP_203709151.1">
    <property type="nucleotide sequence ID" value="NZ_BOMK01000010.1"/>
</dbReference>
<organism evidence="2 3">
    <name type="scientific">Actinoplanes digitatis</name>
    <dbReference type="NCBI Taxonomy" id="1868"/>
    <lineage>
        <taxon>Bacteria</taxon>
        <taxon>Bacillati</taxon>
        <taxon>Actinomycetota</taxon>
        <taxon>Actinomycetes</taxon>
        <taxon>Micromonosporales</taxon>
        <taxon>Micromonosporaceae</taxon>
        <taxon>Actinoplanes</taxon>
    </lineage>
</organism>
<dbReference type="GO" id="GO:0032259">
    <property type="term" value="P:methylation"/>
    <property type="evidence" value="ECO:0007669"/>
    <property type="project" value="UniProtKB-KW"/>
</dbReference>
<sequence>MAQELWQAGDAYEAYVGRWSRPVAREFVAWLDVPAGRSWLDVGCGTGALTAAALATAPAGVVGVDSSMGFLSVAGARAGFVAGDACALPLSDGRFDLVVSGLALNFVGDPRRAAAEFGRVCRPGGTVAAYVWDYAEGMAMMRHFWDAAVALDPGAAALDEARRFPLCRPGPLARLWADAGLKGVGTRAIEVPTVFAGFDDLWLPFLGGQGPAPGYVASLPAGRRAALRDLLRERLPAEVDGSIRLAARAWAVRGHTTVDR</sequence>
<accession>A0A7W7HYI7</accession>
<dbReference type="AlphaFoldDB" id="A0A7W7HYI7"/>
<dbReference type="EMBL" id="JACHNH010000001">
    <property type="protein sequence ID" value="MBB4763137.1"/>
    <property type="molecule type" value="Genomic_DNA"/>
</dbReference>